<gene>
    <name evidence="2" type="ORF">Nepgr_026688</name>
</gene>
<dbReference type="Proteomes" id="UP001279734">
    <property type="component" value="Unassembled WGS sequence"/>
</dbReference>
<keyword evidence="3" id="KW-1185">Reference proteome</keyword>
<proteinExistence type="predicted"/>
<organism evidence="2 3">
    <name type="scientific">Nepenthes gracilis</name>
    <name type="common">Slender pitcher plant</name>
    <dbReference type="NCBI Taxonomy" id="150966"/>
    <lineage>
        <taxon>Eukaryota</taxon>
        <taxon>Viridiplantae</taxon>
        <taxon>Streptophyta</taxon>
        <taxon>Embryophyta</taxon>
        <taxon>Tracheophyta</taxon>
        <taxon>Spermatophyta</taxon>
        <taxon>Magnoliopsida</taxon>
        <taxon>eudicotyledons</taxon>
        <taxon>Gunneridae</taxon>
        <taxon>Pentapetalae</taxon>
        <taxon>Caryophyllales</taxon>
        <taxon>Nepenthaceae</taxon>
        <taxon>Nepenthes</taxon>
    </lineage>
</organism>
<evidence type="ECO:0000313" key="2">
    <source>
        <dbReference type="EMBL" id="GMH24845.1"/>
    </source>
</evidence>
<evidence type="ECO:0000256" key="1">
    <source>
        <dbReference type="SAM" id="MobiDB-lite"/>
    </source>
</evidence>
<evidence type="ECO:0000313" key="3">
    <source>
        <dbReference type="Proteomes" id="UP001279734"/>
    </source>
</evidence>
<comment type="caution">
    <text evidence="2">The sequence shown here is derived from an EMBL/GenBank/DDBJ whole genome shotgun (WGS) entry which is preliminary data.</text>
</comment>
<sequence length="82" mass="8541">MVNIRAEESAPLRDATACGDDSLVVAVLASTQSLTCIRGRCGAKAPKVRTSGLDDVKAQATSGNKAQKIVRGLPSRDKQAES</sequence>
<dbReference type="EMBL" id="BSYO01000028">
    <property type="protein sequence ID" value="GMH24845.1"/>
    <property type="molecule type" value="Genomic_DNA"/>
</dbReference>
<accession>A0AAD3T7C3</accession>
<dbReference type="AlphaFoldDB" id="A0AAD3T7C3"/>
<protein>
    <submittedName>
        <fullName evidence="2">Uncharacterized protein</fullName>
    </submittedName>
</protein>
<name>A0AAD3T7C3_NEPGR</name>
<reference evidence="2" key="1">
    <citation type="submission" date="2023-05" db="EMBL/GenBank/DDBJ databases">
        <title>Nepenthes gracilis genome sequencing.</title>
        <authorList>
            <person name="Fukushima K."/>
        </authorList>
    </citation>
    <scope>NUCLEOTIDE SEQUENCE</scope>
    <source>
        <strain evidence="2">SING2019-196</strain>
    </source>
</reference>
<feature type="region of interest" description="Disordered" evidence="1">
    <location>
        <begin position="47"/>
        <end position="82"/>
    </location>
</feature>